<reference evidence="1 2" key="1">
    <citation type="submission" date="2016-08" db="EMBL/GenBank/DDBJ databases">
        <title>Hymenobacter coccineus sp. nov., Hymenobacter lapidarius sp. nov. and Hymenobacter glacialis sp. nov., isolated from Antarctic soil.</title>
        <authorList>
            <person name="Sedlacek I."/>
            <person name="Kralova S."/>
            <person name="Kyrova K."/>
            <person name="Maslanova I."/>
            <person name="Stankova E."/>
            <person name="Vrbovska V."/>
            <person name="Nemec M."/>
            <person name="Bartak M."/>
            <person name="Svec P."/>
            <person name="Busse H.-J."/>
            <person name="Pantucek R."/>
        </authorList>
    </citation>
    <scope>NUCLEOTIDE SEQUENCE [LARGE SCALE GENOMIC DNA]</scope>
    <source>
        <strain evidence="1 2">CCM 8649</strain>
    </source>
</reference>
<dbReference type="AlphaFoldDB" id="A0A1G1TMV5"/>
<dbReference type="OrthoDB" id="887309at2"/>
<dbReference type="EMBL" id="MDZA01000007">
    <property type="protein sequence ID" value="OGX92202.1"/>
    <property type="molecule type" value="Genomic_DNA"/>
</dbReference>
<gene>
    <name evidence="1" type="ORF">BEN49_16825</name>
</gene>
<organism evidence="1 2">
    <name type="scientific">Hymenobacter coccineus</name>
    <dbReference type="NCBI Taxonomy" id="1908235"/>
    <lineage>
        <taxon>Bacteria</taxon>
        <taxon>Pseudomonadati</taxon>
        <taxon>Bacteroidota</taxon>
        <taxon>Cytophagia</taxon>
        <taxon>Cytophagales</taxon>
        <taxon>Hymenobacteraceae</taxon>
        <taxon>Hymenobacter</taxon>
    </lineage>
</organism>
<protein>
    <recommendedName>
        <fullName evidence="3">HTH cro/C1-type domain-containing protein</fullName>
    </recommendedName>
</protein>
<sequence length="100" mass="10984">MCTWLICSLLTNTEPAISSGRTFSDIVRDHPRANGKKGFTVREVCRALRISAASLQAMHANPARLKLKQVRALAALMQEPGLLVLADIMADVGPRKEQRT</sequence>
<dbReference type="RefSeq" id="WP_070739219.1">
    <property type="nucleotide sequence ID" value="NZ_MDZA01000007.1"/>
</dbReference>
<dbReference type="Proteomes" id="UP000177506">
    <property type="component" value="Unassembled WGS sequence"/>
</dbReference>
<evidence type="ECO:0000313" key="1">
    <source>
        <dbReference type="EMBL" id="OGX92202.1"/>
    </source>
</evidence>
<name>A0A1G1TMV5_9BACT</name>
<keyword evidence="2" id="KW-1185">Reference proteome</keyword>
<comment type="caution">
    <text evidence="1">The sequence shown here is derived from an EMBL/GenBank/DDBJ whole genome shotgun (WGS) entry which is preliminary data.</text>
</comment>
<accession>A0A1G1TMV5</accession>
<proteinExistence type="predicted"/>
<evidence type="ECO:0000313" key="2">
    <source>
        <dbReference type="Proteomes" id="UP000177506"/>
    </source>
</evidence>
<evidence type="ECO:0008006" key="3">
    <source>
        <dbReference type="Google" id="ProtNLM"/>
    </source>
</evidence>